<accession>A0AAD6TL85</accession>
<dbReference type="EMBL" id="JARJCN010000158">
    <property type="protein sequence ID" value="KAJ7066881.1"/>
    <property type="molecule type" value="Genomic_DNA"/>
</dbReference>
<organism evidence="1 2">
    <name type="scientific">Mycena belliarum</name>
    <dbReference type="NCBI Taxonomy" id="1033014"/>
    <lineage>
        <taxon>Eukaryota</taxon>
        <taxon>Fungi</taxon>
        <taxon>Dikarya</taxon>
        <taxon>Basidiomycota</taxon>
        <taxon>Agaricomycotina</taxon>
        <taxon>Agaricomycetes</taxon>
        <taxon>Agaricomycetidae</taxon>
        <taxon>Agaricales</taxon>
        <taxon>Marasmiineae</taxon>
        <taxon>Mycenaceae</taxon>
        <taxon>Mycena</taxon>
    </lineage>
</organism>
<name>A0AAD6TL85_9AGAR</name>
<comment type="caution">
    <text evidence="1">The sequence shown here is derived from an EMBL/GenBank/DDBJ whole genome shotgun (WGS) entry which is preliminary data.</text>
</comment>
<gene>
    <name evidence="1" type="ORF">B0H15DRAFT_872213</name>
</gene>
<proteinExistence type="predicted"/>
<reference evidence="1" key="1">
    <citation type="submission" date="2023-03" db="EMBL/GenBank/DDBJ databases">
        <title>Massive genome expansion in bonnet fungi (Mycena s.s.) driven by repeated elements and novel gene families across ecological guilds.</title>
        <authorList>
            <consortium name="Lawrence Berkeley National Laboratory"/>
            <person name="Harder C.B."/>
            <person name="Miyauchi S."/>
            <person name="Viragh M."/>
            <person name="Kuo A."/>
            <person name="Thoen E."/>
            <person name="Andreopoulos B."/>
            <person name="Lu D."/>
            <person name="Skrede I."/>
            <person name="Drula E."/>
            <person name="Henrissat B."/>
            <person name="Morin E."/>
            <person name="Kohler A."/>
            <person name="Barry K."/>
            <person name="LaButti K."/>
            <person name="Morin E."/>
            <person name="Salamov A."/>
            <person name="Lipzen A."/>
            <person name="Mereny Z."/>
            <person name="Hegedus B."/>
            <person name="Baldrian P."/>
            <person name="Stursova M."/>
            <person name="Weitz H."/>
            <person name="Taylor A."/>
            <person name="Grigoriev I.V."/>
            <person name="Nagy L.G."/>
            <person name="Martin F."/>
            <person name="Kauserud H."/>
        </authorList>
    </citation>
    <scope>NUCLEOTIDE SEQUENCE</scope>
    <source>
        <strain evidence="1">CBHHK173m</strain>
    </source>
</reference>
<keyword evidence="2" id="KW-1185">Reference proteome</keyword>
<evidence type="ECO:0000313" key="2">
    <source>
        <dbReference type="Proteomes" id="UP001222325"/>
    </source>
</evidence>
<evidence type="ECO:0000313" key="1">
    <source>
        <dbReference type="EMBL" id="KAJ7066881.1"/>
    </source>
</evidence>
<protein>
    <submittedName>
        <fullName evidence="1">Uncharacterized protein</fullName>
    </submittedName>
</protein>
<dbReference type="Proteomes" id="UP001222325">
    <property type="component" value="Unassembled WGS sequence"/>
</dbReference>
<sequence>MHPQLTFDIWDYLFRVHVPIAGLEQDKVRDFQYLSTDFSTIFRPFMYRHVNLLSWRRGISFLSTVMEACNRPLAESTRTLHISFDLGTEPTENKAIDVKTFWNLWQQALPRLTKLSSLCICFSPTDTNFLRRVYDNGDLRHSLPPTVLRLHLKPLPDEYYGLKDFLIDGPWDSSEWGSTISLIPHIKQLIVTTPTYIIWPPTEKMCRIARDAWTAQLRRRNRGSQLKEIVIESAFGDEAERHRNWEKKNQRIGSILTGGLDYSGAAWAWHKTSHGIWVDTCGTQYVSNREEYFFGLEGAAYYETWYHIDAALWAQQWLEHMRRDISQGAFFPTKYLE</sequence>
<dbReference type="AlphaFoldDB" id="A0AAD6TL85"/>